<gene>
    <name evidence="2" type="ORF">LTR77_005595</name>
</gene>
<comment type="caution">
    <text evidence="2">The sequence shown here is derived from an EMBL/GenBank/DDBJ whole genome shotgun (WGS) entry which is preliminary data.</text>
</comment>
<reference evidence="2 3" key="1">
    <citation type="submission" date="2023-08" db="EMBL/GenBank/DDBJ databases">
        <title>Black Yeasts Isolated from many extreme environments.</title>
        <authorList>
            <person name="Coleine C."/>
            <person name="Stajich J.E."/>
            <person name="Selbmann L."/>
        </authorList>
    </citation>
    <scope>NUCLEOTIDE SEQUENCE [LARGE SCALE GENOMIC DNA]</scope>
    <source>
        <strain evidence="2 3">CCFEE 5935</strain>
    </source>
</reference>
<dbReference type="AlphaFoldDB" id="A0AAV9P9C4"/>
<proteinExistence type="predicted"/>
<organism evidence="2 3">
    <name type="scientific">Saxophila tyrrhenica</name>
    <dbReference type="NCBI Taxonomy" id="1690608"/>
    <lineage>
        <taxon>Eukaryota</taxon>
        <taxon>Fungi</taxon>
        <taxon>Dikarya</taxon>
        <taxon>Ascomycota</taxon>
        <taxon>Pezizomycotina</taxon>
        <taxon>Dothideomycetes</taxon>
        <taxon>Dothideomycetidae</taxon>
        <taxon>Mycosphaerellales</taxon>
        <taxon>Extremaceae</taxon>
        <taxon>Saxophila</taxon>
    </lineage>
</organism>
<dbReference type="RefSeq" id="XP_064658964.1">
    <property type="nucleotide sequence ID" value="XM_064802839.1"/>
</dbReference>
<feature type="compositionally biased region" description="Basic residues" evidence="1">
    <location>
        <begin position="1"/>
        <end position="12"/>
    </location>
</feature>
<feature type="region of interest" description="Disordered" evidence="1">
    <location>
        <begin position="1"/>
        <end position="46"/>
    </location>
</feature>
<dbReference type="Proteomes" id="UP001337655">
    <property type="component" value="Unassembled WGS sequence"/>
</dbReference>
<keyword evidence="3" id="KW-1185">Reference proteome</keyword>
<evidence type="ECO:0000313" key="3">
    <source>
        <dbReference type="Proteomes" id="UP001337655"/>
    </source>
</evidence>
<evidence type="ECO:0000256" key="1">
    <source>
        <dbReference type="SAM" id="MobiDB-lite"/>
    </source>
</evidence>
<accession>A0AAV9P9C4</accession>
<name>A0AAV9P9C4_9PEZI</name>
<evidence type="ECO:0000313" key="2">
    <source>
        <dbReference type="EMBL" id="KAK5169618.1"/>
    </source>
</evidence>
<protein>
    <submittedName>
        <fullName evidence="2">Uncharacterized protein</fullName>
    </submittedName>
</protein>
<feature type="compositionally biased region" description="Basic and acidic residues" evidence="1">
    <location>
        <begin position="13"/>
        <end position="27"/>
    </location>
</feature>
<sequence>MPKVKSTSRTKTARKDPIKPKDKDPKNSHLYTDDNPSTTIQGTGFKDKEAAERTLKLIERRSLIYQFQTVNTMYNRAKHHPAMKKAVEGSAGTADMRAAMEVFREWLDVTYPAEREALRAGGFKPLLSKKVMQRYLDQVEGSKAVDGEAKKFAKVYCELPRGKKLGNVLVDEIKPADLDWERRRYQALDALVPKGREEDADVWKLSELWNDDRSVAEKHLQLIAWGWSPAFVSSAFL</sequence>
<dbReference type="EMBL" id="JAVRRT010000008">
    <property type="protein sequence ID" value="KAK5169618.1"/>
    <property type="molecule type" value="Genomic_DNA"/>
</dbReference>
<dbReference type="GeneID" id="89926936"/>